<evidence type="ECO:0000313" key="3">
    <source>
        <dbReference type="Proteomes" id="UP000646579"/>
    </source>
</evidence>
<dbReference type="Proteomes" id="UP000646579">
    <property type="component" value="Unassembled WGS sequence"/>
</dbReference>
<comment type="caution">
    <text evidence="2">The sequence shown here is derived from an EMBL/GenBank/DDBJ whole genome shotgun (WGS) entry which is preliminary data.</text>
</comment>
<protein>
    <submittedName>
        <fullName evidence="2">Uncharacterized protein</fullName>
    </submittedName>
</protein>
<sequence length="63" mass="6864">MDAELEELFADAKAAAVKAARAQHAYETAKVAVLLAGFFLTTLLFAEWLRYPETAVLTMIFGG</sequence>
<reference evidence="2" key="2">
    <citation type="submission" date="2020-09" db="EMBL/GenBank/DDBJ databases">
        <authorList>
            <person name="Sun Q."/>
            <person name="Kim S."/>
        </authorList>
    </citation>
    <scope>NUCLEOTIDE SEQUENCE</scope>
    <source>
        <strain evidence="2">KCTC 32437</strain>
    </source>
</reference>
<gene>
    <name evidence="2" type="ORF">GCM10007989_07710</name>
</gene>
<dbReference type="RefSeq" id="WP_189423589.1">
    <property type="nucleotide sequence ID" value="NZ_BMZE01000001.1"/>
</dbReference>
<keyword evidence="3" id="KW-1185">Reference proteome</keyword>
<dbReference type="AlphaFoldDB" id="A0A918S058"/>
<keyword evidence="1" id="KW-0812">Transmembrane</keyword>
<organism evidence="2 3">
    <name type="scientific">Devosia pacifica</name>
    <dbReference type="NCBI Taxonomy" id="1335967"/>
    <lineage>
        <taxon>Bacteria</taxon>
        <taxon>Pseudomonadati</taxon>
        <taxon>Pseudomonadota</taxon>
        <taxon>Alphaproteobacteria</taxon>
        <taxon>Hyphomicrobiales</taxon>
        <taxon>Devosiaceae</taxon>
        <taxon>Devosia</taxon>
    </lineage>
</organism>
<accession>A0A918S058</accession>
<keyword evidence="1" id="KW-1133">Transmembrane helix</keyword>
<name>A0A918S058_9HYPH</name>
<proteinExistence type="predicted"/>
<reference evidence="2" key="1">
    <citation type="journal article" date="2014" name="Int. J. Syst. Evol. Microbiol.">
        <title>Complete genome sequence of Corynebacterium casei LMG S-19264T (=DSM 44701T), isolated from a smear-ripened cheese.</title>
        <authorList>
            <consortium name="US DOE Joint Genome Institute (JGI-PGF)"/>
            <person name="Walter F."/>
            <person name="Albersmeier A."/>
            <person name="Kalinowski J."/>
            <person name="Ruckert C."/>
        </authorList>
    </citation>
    <scope>NUCLEOTIDE SEQUENCE</scope>
    <source>
        <strain evidence="2">KCTC 32437</strain>
    </source>
</reference>
<feature type="transmembrane region" description="Helical" evidence="1">
    <location>
        <begin position="31"/>
        <end position="49"/>
    </location>
</feature>
<evidence type="ECO:0000313" key="2">
    <source>
        <dbReference type="EMBL" id="GHA15396.1"/>
    </source>
</evidence>
<evidence type="ECO:0000256" key="1">
    <source>
        <dbReference type="SAM" id="Phobius"/>
    </source>
</evidence>
<dbReference type="EMBL" id="BMZE01000001">
    <property type="protein sequence ID" value="GHA15396.1"/>
    <property type="molecule type" value="Genomic_DNA"/>
</dbReference>
<keyword evidence="1" id="KW-0472">Membrane</keyword>